<evidence type="ECO:0000256" key="7">
    <source>
        <dbReference type="ARBA" id="ARBA00022537"/>
    </source>
</evidence>
<dbReference type="CDD" id="cd00112">
    <property type="entry name" value="LDLa"/>
    <property type="match status" value="1"/>
</dbReference>
<evidence type="ECO:0000256" key="3">
    <source>
        <dbReference type="ARBA" id="ARBA00009214"/>
    </source>
</evidence>
<name>A0A9J7KBS9_BRAFL</name>
<keyword evidence="5" id="KW-0964">Secreted</keyword>
<dbReference type="InterPro" id="IPR001862">
    <property type="entry name" value="MAC_perforin"/>
</dbReference>
<dbReference type="GeneID" id="118408031"/>
<dbReference type="SMART" id="SM00209">
    <property type="entry name" value="TSP1"/>
    <property type="match status" value="3"/>
</dbReference>
<dbReference type="SUPFAM" id="SSF82895">
    <property type="entry name" value="TSP-1 type 1 repeat"/>
    <property type="match status" value="3"/>
</dbReference>
<keyword evidence="7" id="KW-1052">Target cell membrane</keyword>
<keyword evidence="19" id="KW-1053">Target membrane</keyword>
<evidence type="ECO:0000313" key="25">
    <source>
        <dbReference type="RefSeq" id="XP_035664536.1"/>
    </source>
</evidence>
<keyword evidence="4" id="KW-1134">Transmembrane beta strand</keyword>
<dbReference type="Pfam" id="PF01823">
    <property type="entry name" value="MACPF"/>
    <property type="match status" value="1"/>
</dbReference>
<dbReference type="Pfam" id="PF00057">
    <property type="entry name" value="Ldl_recept_a"/>
    <property type="match status" value="1"/>
</dbReference>
<dbReference type="PROSITE" id="PS50092">
    <property type="entry name" value="TSP1"/>
    <property type="match status" value="3"/>
</dbReference>
<evidence type="ECO:0000313" key="24">
    <source>
        <dbReference type="Proteomes" id="UP000001554"/>
    </source>
</evidence>
<dbReference type="PRINTS" id="PR00764">
    <property type="entry name" value="COMPLEMENTC9"/>
</dbReference>
<dbReference type="GO" id="GO:0045087">
    <property type="term" value="P:innate immune response"/>
    <property type="evidence" value="ECO:0007669"/>
    <property type="project" value="UniProtKB-KW"/>
</dbReference>
<comment type="similarity">
    <text evidence="3">Belongs to the complement C6/C7/C8/C9 family.</text>
</comment>
<evidence type="ECO:0000256" key="12">
    <source>
        <dbReference type="ARBA" id="ARBA00022852"/>
    </source>
</evidence>
<dbReference type="Pfam" id="PF21195">
    <property type="entry name" value="EGF_C8A_B_C6"/>
    <property type="match status" value="1"/>
</dbReference>
<dbReference type="SMART" id="SM00457">
    <property type="entry name" value="MACPF"/>
    <property type="match status" value="1"/>
</dbReference>
<feature type="domain" description="MACPF" evidence="23">
    <location>
        <begin position="207"/>
        <end position="551"/>
    </location>
</feature>
<dbReference type="OMA" id="YDITLGE"/>
<evidence type="ECO:0000256" key="4">
    <source>
        <dbReference type="ARBA" id="ARBA00022452"/>
    </source>
</evidence>
<dbReference type="RefSeq" id="XP_035664536.1">
    <property type="nucleotide sequence ID" value="XM_035808643.1"/>
</dbReference>
<dbReference type="InterPro" id="IPR023415">
    <property type="entry name" value="LDLR_class-A_CS"/>
</dbReference>
<evidence type="ECO:0000256" key="13">
    <source>
        <dbReference type="ARBA" id="ARBA00022859"/>
    </source>
</evidence>
<keyword evidence="13" id="KW-0391">Immunity</keyword>
<dbReference type="GO" id="GO:0044218">
    <property type="term" value="C:other organism cell membrane"/>
    <property type="evidence" value="ECO:0007669"/>
    <property type="project" value="UniProtKB-KW"/>
</dbReference>
<dbReference type="GO" id="GO:0005579">
    <property type="term" value="C:membrane attack complex"/>
    <property type="evidence" value="ECO:0007669"/>
    <property type="project" value="UniProtKB-KW"/>
</dbReference>
<evidence type="ECO:0000256" key="2">
    <source>
        <dbReference type="ARBA" id="ARBA00004613"/>
    </source>
</evidence>
<evidence type="ECO:0000256" key="17">
    <source>
        <dbReference type="ARBA" id="ARBA00023157"/>
    </source>
</evidence>
<dbReference type="FunFam" id="2.20.100.10:FF:000001">
    <property type="entry name" value="semaphorin-5A isoform X1"/>
    <property type="match status" value="1"/>
</dbReference>
<evidence type="ECO:0000256" key="21">
    <source>
        <dbReference type="SAM" id="Phobius"/>
    </source>
</evidence>
<keyword evidence="17 20" id="KW-1015">Disulfide bond</keyword>
<dbReference type="SUPFAM" id="SSF57424">
    <property type="entry name" value="LDL receptor-like module"/>
    <property type="match status" value="1"/>
</dbReference>
<protein>
    <submittedName>
        <fullName evidence="25">Complement component C6-like</fullName>
    </submittedName>
</protein>
<dbReference type="Pfam" id="PF00090">
    <property type="entry name" value="TSP_1"/>
    <property type="match status" value="2"/>
</dbReference>
<feature type="transmembrane region" description="Helical" evidence="21">
    <location>
        <begin position="677"/>
        <end position="700"/>
    </location>
</feature>
<dbReference type="InterPro" id="IPR002172">
    <property type="entry name" value="LDrepeatLR_classA_rpt"/>
</dbReference>
<dbReference type="GO" id="GO:0005615">
    <property type="term" value="C:extracellular space"/>
    <property type="evidence" value="ECO:0000318"/>
    <property type="project" value="GO_Central"/>
</dbReference>
<dbReference type="InterPro" id="IPR048831">
    <property type="entry name" value="C8A_B_C6_EGF-like"/>
</dbReference>
<dbReference type="PANTHER" id="PTHR45742:SF8">
    <property type="entry name" value="FLOCCULATION PROTEIN FLO11"/>
    <property type="match status" value="1"/>
</dbReference>
<keyword evidence="14" id="KW-0180">Complement pathway</keyword>
<accession>A0A9J7KBS9</accession>
<evidence type="ECO:0000256" key="16">
    <source>
        <dbReference type="ARBA" id="ARBA00023136"/>
    </source>
</evidence>
<proteinExistence type="inferred from homology"/>
<dbReference type="KEGG" id="bfo:118408031"/>
<feature type="disulfide bond" evidence="20">
    <location>
        <begin position="189"/>
        <end position="204"/>
    </location>
</feature>
<dbReference type="AlphaFoldDB" id="A0A9J7KBS9"/>
<dbReference type="PANTHER" id="PTHR45742">
    <property type="entry name" value="COMPLEMENT COMPONENT C6"/>
    <property type="match status" value="1"/>
</dbReference>
<evidence type="ECO:0000256" key="15">
    <source>
        <dbReference type="ARBA" id="ARBA00023058"/>
    </source>
</evidence>
<evidence type="ECO:0000256" key="9">
    <source>
        <dbReference type="ARBA" id="ARBA00022692"/>
    </source>
</evidence>
<organism evidence="24 25">
    <name type="scientific">Branchiostoma floridae</name>
    <name type="common">Florida lancelet</name>
    <name type="synonym">Amphioxus</name>
    <dbReference type="NCBI Taxonomy" id="7739"/>
    <lineage>
        <taxon>Eukaryota</taxon>
        <taxon>Metazoa</taxon>
        <taxon>Chordata</taxon>
        <taxon>Cephalochordata</taxon>
        <taxon>Leptocardii</taxon>
        <taxon>Amphioxiformes</taxon>
        <taxon>Branchiostomatidae</taxon>
        <taxon>Branchiostoma</taxon>
    </lineage>
</organism>
<dbReference type="Pfam" id="PF19028">
    <property type="entry name" value="TSP1_spondin"/>
    <property type="match status" value="1"/>
</dbReference>
<dbReference type="SMART" id="SM00192">
    <property type="entry name" value="LDLa"/>
    <property type="match status" value="1"/>
</dbReference>
<dbReference type="GO" id="GO:0031640">
    <property type="term" value="P:killing of cells of another organism"/>
    <property type="evidence" value="ECO:0007669"/>
    <property type="project" value="UniProtKB-KW"/>
</dbReference>
<keyword evidence="11" id="KW-0677">Repeat</keyword>
<dbReference type="Proteomes" id="UP000001554">
    <property type="component" value="Unplaced"/>
</dbReference>
<dbReference type="PROSITE" id="PS51412">
    <property type="entry name" value="MACPF_2"/>
    <property type="match status" value="1"/>
</dbReference>
<evidence type="ECO:0000256" key="19">
    <source>
        <dbReference type="ARBA" id="ARBA00023298"/>
    </source>
</evidence>
<evidence type="ECO:0000256" key="22">
    <source>
        <dbReference type="SAM" id="SignalP"/>
    </source>
</evidence>
<keyword evidence="21" id="KW-1133">Transmembrane helix</keyword>
<dbReference type="InterPro" id="IPR044004">
    <property type="entry name" value="TSP1_spondin_dom"/>
</dbReference>
<dbReference type="InterPro" id="IPR000884">
    <property type="entry name" value="TSP1_rpt"/>
</dbReference>
<keyword evidence="6" id="KW-0245">EGF-like domain</keyword>
<keyword evidence="8" id="KW-0399">Innate immunity</keyword>
<dbReference type="Gene3D" id="4.10.400.10">
    <property type="entry name" value="Low-density Lipoprotein Receptor"/>
    <property type="match status" value="1"/>
</dbReference>
<dbReference type="FunFam" id="2.20.100.10:FF:000120">
    <property type="entry name" value="Thrombospondin, type I, domain-containing 7Ab"/>
    <property type="match status" value="1"/>
</dbReference>
<feature type="chain" id="PRO_5039937396" evidence="22">
    <location>
        <begin position="27"/>
        <end position="734"/>
    </location>
</feature>
<feature type="signal peptide" evidence="22">
    <location>
        <begin position="1"/>
        <end position="26"/>
    </location>
</feature>
<keyword evidence="16 21" id="KW-0472">Membrane</keyword>
<evidence type="ECO:0000256" key="1">
    <source>
        <dbReference type="ARBA" id="ARBA00004276"/>
    </source>
</evidence>
<comment type="subcellular location">
    <subcellularLocation>
        <location evidence="2">Secreted</location>
    </subcellularLocation>
    <subcellularLocation>
        <location evidence="1">Target cell membrane</location>
        <topology evidence="1">Multi-pass membrane protein</topology>
    </subcellularLocation>
</comment>
<dbReference type="PROSITE" id="PS01209">
    <property type="entry name" value="LDLRA_1"/>
    <property type="match status" value="1"/>
</dbReference>
<evidence type="ECO:0000256" key="18">
    <source>
        <dbReference type="ARBA" id="ARBA00023180"/>
    </source>
</evidence>
<dbReference type="InterPro" id="IPR020863">
    <property type="entry name" value="MACPF_CS"/>
</dbReference>
<dbReference type="InterPro" id="IPR036055">
    <property type="entry name" value="LDL_receptor-like_sf"/>
</dbReference>
<evidence type="ECO:0000256" key="8">
    <source>
        <dbReference type="ARBA" id="ARBA00022588"/>
    </source>
</evidence>
<reference evidence="25" key="1">
    <citation type="submission" date="2025-08" db="UniProtKB">
        <authorList>
            <consortium name="RefSeq"/>
        </authorList>
    </citation>
    <scope>IDENTIFICATION</scope>
    <source>
        <strain evidence="25">S238N-H82</strain>
        <tissue evidence="25">Testes</tissue>
    </source>
</reference>
<evidence type="ECO:0000256" key="11">
    <source>
        <dbReference type="ARBA" id="ARBA00022737"/>
    </source>
</evidence>
<dbReference type="Gene3D" id="2.20.100.10">
    <property type="entry name" value="Thrombospondin type-1 (TSP1) repeat"/>
    <property type="match status" value="3"/>
</dbReference>
<keyword evidence="12" id="KW-0204">Cytolysis</keyword>
<evidence type="ECO:0000256" key="5">
    <source>
        <dbReference type="ARBA" id="ARBA00022525"/>
    </source>
</evidence>
<keyword evidence="15" id="KW-0473">Membrane attack complex</keyword>
<keyword evidence="9 21" id="KW-0812">Transmembrane</keyword>
<evidence type="ECO:0000256" key="14">
    <source>
        <dbReference type="ARBA" id="ARBA00022875"/>
    </source>
</evidence>
<sequence length="734" mass="78438">MNGRFKAAAFLLALAVLAASLGTGQSWRRRRRRRAPPPPPLPQNCAVTDWTPWGACSASCGGGTHTRTRTVIVPAAHGGTPCPALQDTQPCNTITCPVDCQVGEFGDWSVCDPCLHTQSRYSPLVRPSQFGGSPCTKPLVETRGCSSNRTCPLTSGCTSGQFKCVTTGLKPLPVVPPSPGRCVPASFRCNGDDDCGDQSDEQECPDVQNLCEGKTVEGLIPNIDIAGSGYNVLTEELSGLVLDNSKYGGQCRTAYSGDHGKTFRLPHNTQFYRFQVVADTSFRAEQFSSSKRFYQDTTANSQRDIHAGASASFSVFSASADVASSQSHGNHDVIRSSQSADSALFTVSNQIELAQFRMNGDNNFILTDSFYRALEELPVVYSYAEYKKLIVDFGTHYVSAGKLGGQYRYAYRYNRRNLTESGLSDEQQKSCLSVEAKASFLGIGISGGYKNCQDNRLSQQTAGSFTLAARDSVSFVKGGTSETAGSLAYTNQPMTDKYQAWLDDVKNNPAVISVELYPLSELVAGVSLAPIKKRHLARALVQYLDEFHPCKCAPCRNNGKAVLIGTACECVCAEGTYGASCETVADPRLAVKDVDGSWSCWTGWSACTSRCGGGSSGRKRACDNPVNSGGGQFCTGDNMDSKTCNVFACGGSGTTLFPEAPPTPAPRTGGKLPPGQVATVSVLAVVGCLAVVGALVAYRFGRTRRHGSYRSLRETTPVMDPLRGASETTPIVIT</sequence>
<dbReference type="OrthoDB" id="9867095at2759"/>
<gene>
    <name evidence="25" type="primary">LOC118408031</name>
</gene>
<dbReference type="InterPro" id="IPR020864">
    <property type="entry name" value="MACPF"/>
</dbReference>
<keyword evidence="18" id="KW-0325">Glycoprotein</keyword>
<evidence type="ECO:0000256" key="10">
    <source>
        <dbReference type="ARBA" id="ARBA00022729"/>
    </source>
</evidence>
<keyword evidence="24" id="KW-1185">Reference proteome</keyword>
<comment type="caution">
    <text evidence="20">Lacks conserved residue(s) required for the propagation of feature annotation.</text>
</comment>
<dbReference type="InterPro" id="IPR036383">
    <property type="entry name" value="TSP1_rpt_sf"/>
</dbReference>
<dbReference type="PROSITE" id="PS50068">
    <property type="entry name" value="LDLRA_2"/>
    <property type="match status" value="1"/>
</dbReference>
<evidence type="ECO:0000259" key="23">
    <source>
        <dbReference type="PROSITE" id="PS51412"/>
    </source>
</evidence>
<evidence type="ECO:0000256" key="20">
    <source>
        <dbReference type="PROSITE-ProRule" id="PRU00124"/>
    </source>
</evidence>
<evidence type="ECO:0000256" key="6">
    <source>
        <dbReference type="ARBA" id="ARBA00022536"/>
    </source>
</evidence>
<dbReference type="PROSITE" id="PS00279">
    <property type="entry name" value="MACPF_1"/>
    <property type="match status" value="1"/>
</dbReference>
<keyword evidence="10 22" id="KW-0732">Signal</keyword>